<gene>
    <name evidence="5" type="ORF">C8F04DRAFT_1195791</name>
</gene>
<dbReference type="PANTHER" id="PTHR45339">
    <property type="entry name" value="HYBRID SIGNAL TRANSDUCTION HISTIDINE KINASE J"/>
    <property type="match status" value="1"/>
</dbReference>
<feature type="domain" description="HAMP" evidence="4">
    <location>
        <begin position="244"/>
        <end position="296"/>
    </location>
</feature>
<evidence type="ECO:0000256" key="3">
    <source>
        <dbReference type="SAM" id="MobiDB-lite"/>
    </source>
</evidence>
<dbReference type="FunFam" id="1.20.120.1530:FF:000002">
    <property type="entry name" value="Two-component osmosensing histidine kinase"/>
    <property type="match status" value="1"/>
</dbReference>
<dbReference type="InterPro" id="IPR003660">
    <property type="entry name" value="HAMP_dom"/>
</dbReference>
<evidence type="ECO:0000313" key="6">
    <source>
        <dbReference type="Proteomes" id="UP001218188"/>
    </source>
</evidence>
<dbReference type="PROSITE" id="PS50885">
    <property type="entry name" value="HAMP"/>
    <property type="match status" value="2"/>
</dbReference>
<dbReference type="Proteomes" id="UP001218188">
    <property type="component" value="Unassembled WGS sequence"/>
</dbReference>
<evidence type="ECO:0000259" key="4">
    <source>
        <dbReference type="PROSITE" id="PS50885"/>
    </source>
</evidence>
<evidence type="ECO:0000256" key="2">
    <source>
        <dbReference type="ARBA" id="ARBA00023012"/>
    </source>
</evidence>
<keyword evidence="6" id="KW-1185">Reference proteome</keyword>
<dbReference type="AlphaFoldDB" id="A0AAD6WQB0"/>
<dbReference type="SUPFAM" id="SSF58104">
    <property type="entry name" value="Methyl-accepting chemotaxis protein (MCP) signaling domain"/>
    <property type="match status" value="1"/>
</dbReference>
<keyword evidence="2" id="KW-0902">Two-component regulatory system</keyword>
<reference evidence="5" key="1">
    <citation type="submission" date="2023-03" db="EMBL/GenBank/DDBJ databases">
        <title>Massive genome expansion in bonnet fungi (Mycena s.s.) driven by repeated elements and novel gene families across ecological guilds.</title>
        <authorList>
            <consortium name="Lawrence Berkeley National Laboratory"/>
            <person name="Harder C.B."/>
            <person name="Miyauchi S."/>
            <person name="Viragh M."/>
            <person name="Kuo A."/>
            <person name="Thoen E."/>
            <person name="Andreopoulos B."/>
            <person name="Lu D."/>
            <person name="Skrede I."/>
            <person name="Drula E."/>
            <person name="Henrissat B."/>
            <person name="Morin E."/>
            <person name="Kohler A."/>
            <person name="Barry K."/>
            <person name="LaButti K."/>
            <person name="Morin E."/>
            <person name="Salamov A."/>
            <person name="Lipzen A."/>
            <person name="Mereny Z."/>
            <person name="Hegedus B."/>
            <person name="Baldrian P."/>
            <person name="Stursova M."/>
            <person name="Weitz H."/>
            <person name="Taylor A."/>
            <person name="Grigoriev I.V."/>
            <person name="Nagy L.G."/>
            <person name="Martin F."/>
            <person name="Kauserud H."/>
        </authorList>
    </citation>
    <scope>NUCLEOTIDE SEQUENCE</scope>
    <source>
        <strain evidence="5">CBHHK200</strain>
    </source>
</reference>
<feature type="non-terminal residue" evidence="5">
    <location>
        <position position="1"/>
    </location>
</feature>
<dbReference type="Pfam" id="PF00672">
    <property type="entry name" value="HAMP"/>
    <property type="match status" value="2"/>
</dbReference>
<protein>
    <submittedName>
        <fullName evidence="5">HAMP domain protein</fullName>
    </submittedName>
</protein>
<feature type="domain" description="HAMP" evidence="4">
    <location>
        <begin position="336"/>
        <end position="388"/>
    </location>
</feature>
<dbReference type="CDD" id="cd06225">
    <property type="entry name" value="HAMP"/>
    <property type="match status" value="1"/>
</dbReference>
<dbReference type="Gene3D" id="1.20.120.1530">
    <property type="match status" value="1"/>
</dbReference>
<evidence type="ECO:0000256" key="1">
    <source>
        <dbReference type="ARBA" id="ARBA00022553"/>
    </source>
</evidence>
<dbReference type="EMBL" id="JARJCM010000241">
    <property type="protein sequence ID" value="KAJ7021110.1"/>
    <property type="molecule type" value="Genomic_DNA"/>
</dbReference>
<dbReference type="SMART" id="SM00304">
    <property type="entry name" value="HAMP"/>
    <property type="match status" value="2"/>
</dbReference>
<organism evidence="5 6">
    <name type="scientific">Mycena alexandri</name>
    <dbReference type="NCBI Taxonomy" id="1745969"/>
    <lineage>
        <taxon>Eukaryota</taxon>
        <taxon>Fungi</taxon>
        <taxon>Dikarya</taxon>
        <taxon>Basidiomycota</taxon>
        <taxon>Agaricomycotina</taxon>
        <taxon>Agaricomycetes</taxon>
        <taxon>Agaricomycetidae</taxon>
        <taxon>Agaricales</taxon>
        <taxon>Marasmiineae</taxon>
        <taxon>Mycenaceae</taxon>
        <taxon>Mycena</taxon>
    </lineage>
</organism>
<dbReference type="GO" id="GO:0016020">
    <property type="term" value="C:membrane"/>
    <property type="evidence" value="ECO:0007669"/>
    <property type="project" value="InterPro"/>
</dbReference>
<keyword evidence="1" id="KW-0597">Phosphoprotein</keyword>
<evidence type="ECO:0000313" key="5">
    <source>
        <dbReference type="EMBL" id="KAJ7021110.1"/>
    </source>
</evidence>
<feature type="compositionally biased region" description="Gly residues" evidence="3">
    <location>
        <begin position="210"/>
        <end position="222"/>
    </location>
</feature>
<comment type="caution">
    <text evidence="5">The sequence shown here is derived from an EMBL/GenBank/DDBJ whole genome shotgun (WGS) entry which is preliminary data.</text>
</comment>
<proteinExistence type="predicted"/>
<name>A0AAD6WQB0_9AGAR</name>
<dbReference type="GO" id="GO:0000160">
    <property type="term" value="P:phosphorelay signal transduction system"/>
    <property type="evidence" value="ECO:0007669"/>
    <property type="project" value="UniProtKB-KW"/>
</dbReference>
<accession>A0AAD6WQB0</accession>
<sequence length="428" mass="46633">GKLSAQAHVEDVEGTWRELTDEVNACGEFDYAGERAVHGARWWPSTGKGRPRTMCPRYRSRHLRGRKGGFEQADYDVEANGEILDLKNTVNGMALRLRALAVEVTRVKLERGMEGGNLEGGEGGTRRVRGWTKQRGAEFEARVFWVSARSRCHDSGVASLEVLRMALNLTSQVRSISLVTKAVAYGDLRKTIDVEASGAEAARELFERGQSGGPRGGNGGQAGRASRGRGTWKDLTDNVNKRASNLTSQVRSMSFVTKAVAYGDLSKEIDVDVRGEMLDLKVTINEMVARLGDFSREVTRVALEVGTEGNFGGQAEVEGVQGTWKDLTDNVNKMALNLTNQVRSISLVTKALAYGDLNKKIAVNVSGEMLDLKVTINEIVERLGNFSSEVTRVALEVGTEGRLGGQAKIKGAQGTWKDLTDNVNKITT</sequence>
<dbReference type="PANTHER" id="PTHR45339:SF1">
    <property type="entry name" value="HYBRID SIGNAL TRANSDUCTION HISTIDINE KINASE J"/>
    <property type="match status" value="1"/>
</dbReference>
<feature type="region of interest" description="Disordered" evidence="3">
    <location>
        <begin position="207"/>
        <end position="238"/>
    </location>
</feature>